<evidence type="ECO:0000313" key="2">
    <source>
        <dbReference type="Proteomes" id="UP001219037"/>
    </source>
</evidence>
<dbReference type="Proteomes" id="UP001219037">
    <property type="component" value="Chromosome"/>
</dbReference>
<dbReference type="PANTHER" id="PTHR37298:SF1">
    <property type="entry name" value="UPF0111 PROTEIN YKAA"/>
    <property type="match status" value="1"/>
</dbReference>
<dbReference type="EMBL" id="CP121252">
    <property type="protein sequence ID" value="WFP16815.1"/>
    <property type="molecule type" value="Genomic_DNA"/>
</dbReference>
<accession>A0ABY8H6Q3</accession>
<evidence type="ECO:0000313" key="1">
    <source>
        <dbReference type="EMBL" id="WFP16815.1"/>
    </source>
</evidence>
<sequence>MNFSFSRLLTPETTGLDHLGTLADLISESVDHLGQLMGADQTSAEQIETRLGTLETTASTTHMALMTSLRSAFITPLPREDLYTLSSWMSLVVGHVATTGFVIRSTQQVKLTGDAMDLLEVLGQQARLTQRACSQLQEFNDLEETWLEMTRLSRRCERLVTAWVLQDVEESMPRAYRGRREIAHSLEKTLNAWRQMIVHLGGVLVRES</sequence>
<dbReference type="PANTHER" id="PTHR37298">
    <property type="entry name" value="UPF0111 PROTEIN YKAA"/>
    <property type="match status" value="1"/>
</dbReference>
<gene>
    <name evidence="1" type="ORF">P8192_01415</name>
</gene>
<dbReference type="Gene3D" id="1.20.58.220">
    <property type="entry name" value="Phosphate transport system protein phou homolog 2, domain 2"/>
    <property type="match status" value="1"/>
</dbReference>
<organism evidence="1 2">
    <name type="scientific">Citricoccus muralis</name>
    <dbReference type="NCBI Taxonomy" id="169134"/>
    <lineage>
        <taxon>Bacteria</taxon>
        <taxon>Bacillati</taxon>
        <taxon>Actinomycetota</taxon>
        <taxon>Actinomycetes</taxon>
        <taxon>Micrococcales</taxon>
        <taxon>Micrococcaceae</taxon>
        <taxon>Citricoccus</taxon>
    </lineage>
</organism>
<evidence type="ECO:0008006" key="3">
    <source>
        <dbReference type="Google" id="ProtNLM"/>
    </source>
</evidence>
<dbReference type="RefSeq" id="WP_270106591.1">
    <property type="nucleotide sequence ID" value="NZ_CP121252.1"/>
</dbReference>
<protein>
    <recommendedName>
        <fullName evidence="3">Nuclease PIN</fullName>
    </recommendedName>
</protein>
<keyword evidence="2" id="KW-1185">Reference proteome</keyword>
<reference evidence="1 2" key="1">
    <citation type="submission" date="2023-04" db="EMBL/GenBank/DDBJ databases">
        <title>Funneling lignin-derived compounds into biodiesel using alkali-halophilic Citricoccus sp. P2.</title>
        <authorList>
            <person name="Luo C.-B."/>
        </authorList>
    </citation>
    <scope>NUCLEOTIDE SEQUENCE [LARGE SCALE GENOMIC DNA]</scope>
    <source>
        <strain evidence="1 2">P2</strain>
    </source>
</reference>
<name>A0ABY8H6Q3_9MICC</name>
<proteinExistence type="predicted"/>
<dbReference type="InterPro" id="IPR052912">
    <property type="entry name" value="UPF0111_domain"/>
</dbReference>
<dbReference type="InterPro" id="IPR038078">
    <property type="entry name" value="PhoU-like_sf"/>
</dbReference>